<evidence type="ECO:0000313" key="1">
    <source>
        <dbReference type="EMBL" id="KAF2762044.1"/>
    </source>
</evidence>
<name>A0A6A6WIR7_9PEZI</name>
<dbReference type="RefSeq" id="XP_033604495.1">
    <property type="nucleotide sequence ID" value="XM_033746467.1"/>
</dbReference>
<dbReference type="GeneID" id="54487521"/>
<organism evidence="1 2">
    <name type="scientific">Pseudovirgaria hyperparasitica</name>
    <dbReference type="NCBI Taxonomy" id="470096"/>
    <lineage>
        <taxon>Eukaryota</taxon>
        <taxon>Fungi</taxon>
        <taxon>Dikarya</taxon>
        <taxon>Ascomycota</taxon>
        <taxon>Pezizomycotina</taxon>
        <taxon>Dothideomycetes</taxon>
        <taxon>Dothideomycetes incertae sedis</taxon>
        <taxon>Acrospermales</taxon>
        <taxon>Acrospermaceae</taxon>
        <taxon>Pseudovirgaria</taxon>
    </lineage>
</organism>
<reference evidence="1" key="1">
    <citation type="journal article" date="2020" name="Stud. Mycol.">
        <title>101 Dothideomycetes genomes: a test case for predicting lifestyles and emergence of pathogens.</title>
        <authorList>
            <person name="Haridas S."/>
            <person name="Albert R."/>
            <person name="Binder M."/>
            <person name="Bloem J."/>
            <person name="Labutti K."/>
            <person name="Salamov A."/>
            <person name="Andreopoulos B."/>
            <person name="Baker S."/>
            <person name="Barry K."/>
            <person name="Bills G."/>
            <person name="Bluhm B."/>
            <person name="Cannon C."/>
            <person name="Castanera R."/>
            <person name="Culley D."/>
            <person name="Daum C."/>
            <person name="Ezra D."/>
            <person name="Gonzalez J."/>
            <person name="Henrissat B."/>
            <person name="Kuo A."/>
            <person name="Liang C."/>
            <person name="Lipzen A."/>
            <person name="Lutzoni F."/>
            <person name="Magnuson J."/>
            <person name="Mondo S."/>
            <person name="Nolan M."/>
            <person name="Ohm R."/>
            <person name="Pangilinan J."/>
            <person name="Park H.-J."/>
            <person name="Ramirez L."/>
            <person name="Alfaro M."/>
            <person name="Sun H."/>
            <person name="Tritt A."/>
            <person name="Yoshinaga Y."/>
            <person name="Zwiers L.-H."/>
            <person name="Turgeon B."/>
            <person name="Goodwin S."/>
            <person name="Spatafora J."/>
            <person name="Crous P."/>
            <person name="Grigoriev I."/>
        </authorList>
    </citation>
    <scope>NUCLEOTIDE SEQUENCE</scope>
    <source>
        <strain evidence="1">CBS 121739</strain>
    </source>
</reference>
<sequence>MVISPLQVVRPLDSAFMATGMDYLLDDSSEDEQKIYAMDADIPTHVVADFVQFCQHGRLPTGQQSRSRLLSAEDVKLLCTPYSSWASATSLSQKLTSSANELARKECLPRKPSSADDQSARCTFVEKPIAALKARLWAGVAPVSDSRWETMGLNKQSQFRLARQQMSMVVNTFLYINGNVSLLNRRETYNAIYAHYSEFDSALEQVRENDTDGPPRVAKLWAEYISDLFTYMPAKAHSWIHARAVSLWADIMRRIANQKPETTAKPIVHLSRQAKMHNNVVHILIQADTAFTMPTQGFDGIKQPSVPPHFDSKGAKPISAQFDVDVFHTAFLKRFRYLNTLTEFNDAELRRTATKEWFTKKGKSVEKNRASVRRELCGQEETYGTKWIADVQHAAPERPRRMGFVLYRMNAKETETDEQWGDFQCKFYKAAMNSDLQQVKHHCVIQWEDARHLQPMKKTLEQECDFSKTKEHFQALTASSDFHPSLRTDCFLVADSCSVQSFMQPNTNEPDCECGPSILAIDTTWTAPAAHDILRLHIEAGYNGRLRVLAEVLWDDFAALLVSDAQRMVDLWPLAKHHPSKVYIGTVVQAHKILWQDKELPKDETWTHFVRFLRDNRMIPERDDERWTVKNS</sequence>
<gene>
    <name evidence="1" type="ORF">EJ05DRAFT_496920</name>
</gene>
<evidence type="ECO:0000313" key="2">
    <source>
        <dbReference type="Proteomes" id="UP000799437"/>
    </source>
</evidence>
<dbReference type="Proteomes" id="UP000799437">
    <property type="component" value="Unassembled WGS sequence"/>
</dbReference>
<keyword evidence="2" id="KW-1185">Reference proteome</keyword>
<proteinExistence type="predicted"/>
<dbReference type="OrthoDB" id="3437405at2759"/>
<dbReference type="EMBL" id="ML996566">
    <property type="protein sequence ID" value="KAF2762044.1"/>
    <property type="molecule type" value="Genomic_DNA"/>
</dbReference>
<protein>
    <submittedName>
        <fullName evidence="1">Uncharacterized protein</fullName>
    </submittedName>
</protein>
<dbReference type="AlphaFoldDB" id="A0A6A6WIR7"/>
<accession>A0A6A6WIR7</accession>